<evidence type="ECO:0000256" key="1">
    <source>
        <dbReference type="SAM" id="MobiDB-lite"/>
    </source>
</evidence>
<gene>
    <name evidence="2" type="primary">WDR76</name>
    <name evidence="2" type="ORF">SK128_014516</name>
</gene>
<dbReference type="EMBL" id="JAXCGZ010021122">
    <property type="protein sequence ID" value="KAK7058733.1"/>
    <property type="molecule type" value="Genomic_DNA"/>
</dbReference>
<protein>
    <submittedName>
        <fullName evidence="2">WD repeat-containing protein 76</fullName>
    </submittedName>
</protein>
<evidence type="ECO:0000313" key="3">
    <source>
        <dbReference type="Proteomes" id="UP001381693"/>
    </source>
</evidence>
<dbReference type="Proteomes" id="UP001381693">
    <property type="component" value="Unassembled WGS sequence"/>
</dbReference>
<organism evidence="2 3">
    <name type="scientific">Halocaridina rubra</name>
    <name type="common">Hawaiian red shrimp</name>
    <dbReference type="NCBI Taxonomy" id="373956"/>
    <lineage>
        <taxon>Eukaryota</taxon>
        <taxon>Metazoa</taxon>
        <taxon>Ecdysozoa</taxon>
        <taxon>Arthropoda</taxon>
        <taxon>Crustacea</taxon>
        <taxon>Multicrustacea</taxon>
        <taxon>Malacostraca</taxon>
        <taxon>Eumalacostraca</taxon>
        <taxon>Eucarida</taxon>
        <taxon>Decapoda</taxon>
        <taxon>Pleocyemata</taxon>
        <taxon>Caridea</taxon>
        <taxon>Atyoidea</taxon>
        <taxon>Atyidae</taxon>
        <taxon>Halocaridina</taxon>
    </lineage>
</organism>
<feature type="region of interest" description="Disordered" evidence="1">
    <location>
        <begin position="1"/>
        <end position="34"/>
    </location>
</feature>
<sequence>MNAMLSSDSENEEPALKRARTTRMKSQELRKKDNKADFAKVSKGRKRISKIEIKEEVSGSVNIGKQCRAEDDIKSSSVPHLSEYELQIQKNIAERAKFMESLDIFSAKENLLELVPKIEKPVRKSEYRGIAKEPKTPTGPTELRRSLRQRNKAPDGEDLVLPSEKAVAQAEASFVENPTRPSPVSISRSIPLLSVTGPAPITLQVICTSRFSTSNIYSNAVIDFFIIQHVKADPTPRFSWFALGPGTELPR</sequence>
<feature type="region of interest" description="Disordered" evidence="1">
    <location>
        <begin position="127"/>
        <end position="158"/>
    </location>
</feature>
<reference evidence="2 3" key="1">
    <citation type="submission" date="2023-11" db="EMBL/GenBank/DDBJ databases">
        <title>Halocaridina rubra genome assembly.</title>
        <authorList>
            <person name="Smith C."/>
        </authorList>
    </citation>
    <scope>NUCLEOTIDE SEQUENCE [LARGE SCALE GENOMIC DNA]</scope>
    <source>
        <strain evidence="2">EP-1</strain>
        <tissue evidence="2">Whole</tissue>
    </source>
</reference>
<keyword evidence="3" id="KW-1185">Reference proteome</keyword>
<accession>A0AAN8WIJ8</accession>
<name>A0AAN8WIJ8_HALRR</name>
<comment type="caution">
    <text evidence="2">The sequence shown here is derived from an EMBL/GenBank/DDBJ whole genome shotgun (WGS) entry which is preliminary data.</text>
</comment>
<evidence type="ECO:0000313" key="2">
    <source>
        <dbReference type="EMBL" id="KAK7058733.1"/>
    </source>
</evidence>
<dbReference type="AlphaFoldDB" id="A0AAN8WIJ8"/>
<feature type="compositionally biased region" description="Basic and acidic residues" evidence="1">
    <location>
        <begin position="25"/>
        <end position="34"/>
    </location>
</feature>
<proteinExistence type="predicted"/>